<accession>X0YD45</accession>
<comment type="caution">
    <text evidence="1">The sequence shown here is derived from an EMBL/GenBank/DDBJ whole genome shotgun (WGS) entry which is preliminary data.</text>
</comment>
<evidence type="ECO:0000313" key="1">
    <source>
        <dbReference type="EMBL" id="GAG45197.1"/>
    </source>
</evidence>
<dbReference type="AlphaFoldDB" id="X0YD45"/>
<sequence>MKHVCDIRDYMTDERWENLIFMVEEKFGVLKREKKRIEEGGGGEAESVEFDGPLGKMKIERISRPRILDKKVHYSRRIGSGSHVDYIYSDTEKVQQLKVYKWNLEQNDWEEVNADMFA</sequence>
<dbReference type="EMBL" id="BARS01050098">
    <property type="protein sequence ID" value="GAG45197.1"/>
    <property type="molecule type" value="Genomic_DNA"/>
</dbReference>
<reference evidence="1" key="1">
    <citation type="journal article" date="2014" name="Front. Microbiol.">
        <title>High frequency of phylogenetically diverse reductive dehalogenase-homologous genes in deep subseafloor sedimentary metagenomes.</title>
        <authorList>
            <person name="Kawai M."/>
            <person name="Futagami T."/>
            <person name="Toyoda A."/>
            <person name="Takaki Y."/>
            <person name="Nishi S."/>
            <person name="Hori S."/>
            <person name="Arai W."/>
            <person name="Tsubouchi T."/>
            <person name="Morono Y."/>
            <person name="Uchiyama I."/>
            <person name="Ito T."/>
            <person name="Fujiyama A."/>
            <person name="Inagaki F."/>
            <person name="Takami H."/>
        </authorList>
    </citation>
    <scope>NUCLEOTIDE SEQUENCE</scope>
    <source>
        <strain evidence="1">Expedition CK06-06</strain>
    </source>
</reference>
<protein>
    <submittedName>
        <fullName evidence="1">Uncharacterized protein</fullName>
    </submittedName>
</protein>
<name>X0YD45_9ZZZZ</name>
<organism evidence="1">
    <name type="scientific">marine sediment metagenome</name>
    <dbReference type="NCBI Taxonomy" id="412755"/>
    <lineage>
        <taxon>unclassified sequences</taxon>
        <taxon>metagenomes</taxon>
        <taxon>ecological metagenomes</taxon>
    </lineage>
</organism>
<proteinExistence type="predicted"/>
<gene>
    <name evidence="1" type="ORF">S01H1_74851</name>
</gene>